<feature type="compositionally biased region" description="Basic and acidic residues" evidence="1">
    <location>
        <begin position="7"/>
        <end position="19"/>
    </location>
</feature>
<evidence type="ECO:0000313" key="3">
    <source>
        <dbReference type="Proteomes" id="UP000694398"/>
    </source>
</evidence>
<organism evidence="2 3">
    <name type="scientific">Chinchilla lanigera</name>
    <name type="common">Long-tailed chinchilla</name>
    <name type="synonym">Chinchilla villidera</name>
    <dbReference type="NCBI Taxonomy" id="34839"/>
    <lineage>
        <taxon>Eukaryota</taxon>
        <taxon>Metazoa</taxon>
        <taxon>Chordata</taxon>
        <taxon>Craniata</taxon>
        <taxon>Vertebrata</taxon>
        <taxon>Euteleostomi</taxon>
        <taxon>Mammalia</taxon>
        <taxon>Eutheria</taxon>
        <taxon>Euarchontoglires</taxon>
        <taxon>Glires</taxon>
        <taxon>Rodentia</taxon>
        <taxon>Hystricomorpha</taxon>
        <taxon>Chinchillidae</taxon>
        <taxon>Chinchilla</taxon>
    </lineage>
</organism>
<dbReference type="Ensembl" id="ENSCLAT00000008633.1">
    <property type="protein sequence ID" value="ENSCLAP00000008506.1"/>
    <property type="gene ID" value="ENSCLAG00000005947.1"/>
</dbReference>
<evidence type="ECO:0000256" key="1">
    <source>
        <dbReference type="SAM" id="MobiDB-lite"/>
    </source>
</evidence>
<evidence type="ECO:0000313" key="2">
    <source>
        <dbReference type="Ensembl" id="ENSCLAP00000008506.1"/>
    </source>
</evidence>
<sequence length="214" mass="23386">MNLFNLDRFRFERRSRAEDAPEASPPRPQPAPPGPSSPISLSAEEENADGASRADTPDSDITEKTEDSSVPETPDNEKASISCFKNEKGIQYIDLSSDSDDVVSPNCSSTVQEKNFNKDTVIIVSEPSEDEESQGLPTMSRRNEGISELEALSELEDLKDAKLQTLKELFPQRSDADLLKLIESTTTMDGAIAAALLMFGDAGIPRLHLSHLGY</sequence>
<keyword evidence="3" id="KW-1185">Reference proteome</keyword>
<feature type="region of interest" description="Disordered" evidence="1">
    <location>
        <begin position="1"/>
        <end position="83"/>
    </location>
</feature>
<dbReference type="AlphaFoldDB" id="A0A8C2V0L2"/>
<reference evidence="2" key="1">
    <citation type="submission" date="2025-08" db="UniProtKB">
        <authorList>
            <consortium name="Ensembl"/>
        </authorList>
    </citation>
    <scope>IDENTIFICATION</scope>
</reference>
<protein>
    <submittedName>
        <fullName evidence="2">Uncharacterized protein</fullName>
    </submittedName>
</protein>
<accession>A0A8C2V0L2</accession>
<name>A0A8C2V0L2_CHILA</name>
<feature type="compositionally biased region" description="Pro residues" evidence="1">
    <location>
        <begin position="23"/>
        <end position="36"/>
    </location>
</feature>
<reference evidence="2" key="2">
    <citation type="submission" date="2025-09" db="UniProtKB">
        <authorList>
            <consortium name="Ensembl"/>
        </authorList>
    </citation>
    <scope>IDENTIFICATION</scope>
</reference>
<dbReference type="GeneTree" id="ENSGT01030000235745"/>
<proteinExistence type="predicted"/>
<dbReference type="Proteomes" id="UP000694398">
    <property type="component" value="Unassembled WGS sequence"/>
</dbReference>
<dbReference type="OMA" id="EDHEFND"/>